<dbReference type="Proteomes" id="UP000008064">
    <property type="component" value="Unassembled WGS sequence"/>
</dbReference>
<dbReference type="Pfam" id="PF24571">
    <property type="entry name" value="HEAT_SCC3-SA"/>
    <property type="match status" value="1"/>
</dbReference>
<feature type="region of interest" description="Disordered" evidence="1">
    <location>
        <begin position="1"/>
        <end position="132"/>
    </location>
</feature>
<feature type="compositionally biased region" description="Polar residues" evidence="1">
    <location>
        <begin position="1336"/>
        <end position="1345"/>
    </location>
</feature>
<dbReference type="InterPro" id="IPR016024">
    <property type="entry name" value="ARM-type_fold"/>
</dbReference>
<feature type="compositionally biased region" description="Acidic residues" evidence="1">
    <location>
        <begin position="1373"/>
        <end position="1386"/>
    </location>
</feature>
<feature type="domain" description="SCD" evidence="2">
    <location>
        <begin position="367"/>
        <end position="452"/>
    </location>
</feature>
<dbReference type="EMBL" id="GL945432">
    <property type="protein sequence ID" value="EGO26931.1"/>
    <property type="molecule type" value="Genomic_DNA"/>
</dbReference>
<evidence type="ECO:0000256" key="1">
    <source>
        <dbReference type="SAM" id="MobiDB-lite"/>
    </source>
</evidence>
<dbReference type="OrthoDB" id="498590at2759"/>
<dbReference type="GeneID" id="18816438"/>
<dbReference type="HOGENOM" id="CLU_003349_0_0_1"/>
<dbReference type="SUPFAM" id="SSF48371">
    <property type="entry name" value="ARM repeat"/>
    <property type="match status" value="2"/>
</dbReference>
<dbReference type="InterPro" id="IPR056396">
    <property type="entry name" value="HEAT_SCC3-SA"/>
</dbReference>
<dbReference type="Gene3D" id="1.25.10.10">
    <property type="entry name" value="Leucine-rich Repeat Variant"/>
    <property type="match status" value="1"/>
</dbReference>
<dbReference type="RefSeq" id="XP_007317104.1">
    <property type="nucleotide sequence ID" value="XM_007317042.1"/>
</dbReference>
<feature type="compositionally biased region" description="Pro residues" evidence="1">
    <location>
        <begin position="1283"/>
        <end position="1307"/>
    </location>
</feature>
<feature type="region of interest" description="Disordered" evidence="1">
    <location>
        <begin position="316"/>
        <end position="336"/>
    </location>
</feature>
<evidence type="ECO:0000259" key="2">
    <source>
        <dbReference type="PROSITE" id="PS51425"/>
    </source>
</evidence>
<gene>
    <name evidence="3" type="ORF">SERLADRAFT_448046</name>
</gene>
<feature type="compositionally biased region" description="Acidic residues" evidence="1">
    <location>
        <begin position="44"/>
        <end position="75"/>
    </location>
</feature>
<dbReference type="Pfam" id="PF21581">
    <property type="entry name" value="SCD"/>
    <property type="match status" value="1"/>
</dbReference>
<reference evidence="3" key="1">
    <citation type="submission" date="2011-04" db="EMBL/GenBank/DDBJ databases">
        <title>Evolution of plant cell wall degrading machinery underlies the functional diversity of forest fungi.</title>
        <authorList>
            <consortium name="US DOE Joint Genome Institute (JGI-PGF)"/>
            <person name="Eastwood D.C."/>
            <person name="Floudas D."/>
            <person name="Binder M."/>
            <person name="Majcherczyk A."/>
            <person name="Schneider P."/>
            <person name="Aerts A."/>
            <person name="Asiegbu F.O."/>
            <person name="Baker S.E."/>
            <person name="Barry K."/>
            <person name="Bendiksby M."/>
            <person name="Blumentritt M."/>
            <person name="Coutinho P.M."/>
            <person name="Cullen D."/>
            <person name="Cullen D."/>
            <person name="Gathman A."/>
            <person name="Goodell B."/>
            <person name="Henrissat B."/>
            <person name="Ihrmark K."/>
            <person name="Kauserud H."/>
            <person name="Kohler A."/>
            <person name="LaButti K."/>
            <person name="Lapidus A."/>
            <person name="Lavin J.L."/>
            <person name="Lee Y.-H."/>
            <person name="Lindquist E."/>
            <person name="Lilly W."/>
            <person name="Lucas S."/>
            <person name="Morin E."/>
            <person name="Murat C."/>
            <person name="Oguiza J.A."/>
            <person name="Park J."/>
            <person name="Pisabarro A.G."/>
            <person name="Riley R."/>
            <person name="Rosling A."/>
            <person name="Salamov A."/>
            <person name="Schmidt O."/>
            <person name="Schmutz J."/>
            <person name="Skrede I."/>
            <person name="Stenlid J."/>
            <person name="Wiebenga A."/>
            <person name="Xie X."/>
            <person name="Kues U."/>
            <person name="Hibbett D.S."/>
            <person name="Hoffmeister D."/>
            <person name="Hogberg N."/>
            <person name="Martin F."/>
            <person name="Grigoriev I.V."/>
            <person name="Watkinson S.C."/>
        </authorList>
    </citation>
    <scope>NUCLEOTIDE SEQUENCE</scope>
    <source>
        <strain evidence="3">S7.9</strain>
    </source>
</reference>
<proteinExistence type="predicted"/>
<dbReference type="PANTHER" id="PTHR11199:SF0">
    <property type="entry name" value="LD34181P-RELATED"/>
    <property type="match status" value="1"/>
</dbReference>
<feature type="region of interest" description="Disordered" evidence="1">
    <location>
        <begin position="982"/>
        <end position="1024"/>
    </location>
</feature>
<protein>
    <recommendedName>
        <fullName evidence="2">SCD domain-containing protein</fullName>
    </recommendedName>
</protein>
<feature type="compositionally biased region" description="Basic residues" evidence="1">
    <location>
        <begin position="118"/>
        <end position="130"/>
    </location>
</feature>
<dbReference type="GO" id="GO:0003682">
    <property type="term" value="F:chromatin binding"/>
    <property type="evidence" value="ECO:0007669"/>
    <property type="project" value="TreeGrafter"/>
</dbReference>
<feature type="compositionally biased region" description="Basic and acidic residues" evidence="1">
    <location>
        <begin position="1237"/>
        <end position="1246"/>
    </location>
</feature>
<dbReference type="PANTHER" id="PTHR11199">
    <property type="entry name" value="STROMAL ANTIGEN"/>
    <property type="match status" value="1"/>
</dbReference>
<feature type="region of interest" description="Disordered" evidence="1">
    <location>
        <begin position="1237"/>
        <end position="1417"/>
    </location>
</feature>
<accession>F8NSF3</accession>
<dbReference type="GO" id="GO:0000785">
    <property type="term" value="C:chromatin"/>
    <property type="evidence" value="ECO:0007669"/>
    <property type="project" value="TreeGrafter"/>
</dbReference>
<feature type="compositionally biased region" description="Basic residues" evidence="1">
    <location>
        <begin position="1007"/>
        <end position="1018"/>
    </location>
</feature>
<sequence>MSDSEAPRRSQRERKRVKPFASSSKSPKKRKRTQDDGSLSELTELTDTDGQEQGFEDEEQEDEPDEEEDEEEEEEFKAPKSKKGSSSPQKGKAKAKGPPPAKKPRTGRSTAKFLVPKPPKRPTQRSRKTKATNDAFDAAKVASDTKITGDNPLFNAIMNTSAALQTTAEDFLESLSQSPGVAQAELINCVLRSCGCNDSVDADQVLDYDGVVDALDDFTEGMKQEDSPTYPLTSKLPVFKKFRKSLSELIERIVLAAAEVGSLYTTDLMVTLQTWVVAMSSSQIRSFRHTATVIALEVETALCEVAASVEKEAEVVGRQREGERKRKASSNKAGAAREKDLEVKAAEVRKRRKDLAEFIKEVVDGVFVHRYRDLDPNIRAECVRAMGLWFRRYPAHFLDASYLRYVGWVLSDSNTQVRLEAVKSLTGVYEQVDYIGSLNHFTERFKPRLIEMATGDTELTVRIAVIQVLSAIDGHELLEDAEREKLCLLVFDEEAKVRKSVSGFVRGVWKDLIQQRLVGKKPSDKDKERTGIRALGILLVKWSKALDKVMEGADDESVSSIEGRSTRIRSANPAAHFIDANQKGRTALAVEALWDEVEAVNDWEALLDVLLLDHSANDDESLDGSPSLLSPTKQNSIDDVWRLQEVEESVLLEVLVATLRRAKIPSAGSKKGAEETIISDITRALIKGLPRLFIKYQTDESRILEVLSIPLLMNLDMYLEMRMINAYANLWDDVMKQFLSHSSMNVLLNAAAAVRHFMDATSLSNTNSTKVLELEDELSVQLRDAVAGRQEIEVASFSEDEVLALGAVCARLSVLIGSRDMTTWMEEDEGGKQSSAWDIISALVERGRFGYKEEEKMVEHALHLLGVHIIWKTRSLTNIADPSPDEIRFKETLQEQRDSLVEKLVEYAVGTQSNTADGVKRAAFQNLMNLHILFCPTQAITADGQPLPTASLAMELDDEVQYRCAGYIQSEIEQYSEQFDDAGPAIADDSESNRSDSSDDEGVTVKKTAKSKGSKTTKRAVDKDQFTSRSHLQQEYVFMETISTFLRAIRAGAVHVKHSSVLLAHHGRLGPIFDLCCKIIVDVLREEGMYQENGDIVVAVITQALRESFTLVLDGVVQGEEHSVSLAKQLASSFIIRGAQLSVVRRLDSKFVVQIHTNLLTWIVKRLTTYETNKNKKSRNLAILFFRVMLPLLTSVESRDALKIKAHMDQVVAQSKIEIPPTSKAWEPQRAYEKRLTSIMSKDKAGTKGRKGKGMKSAALVTSDEEGESDGEALGVQSETEAPPRPQPKARPIPRPSAPSAQSPPPSGAHDVQDPNDFQTPTNRPRPRVVYGSKSPVKTPTQATFQDPGLLANGSAAKSSRKRRRSEAHQDSDLTDDDGEGEEEGDNVPGDPSPNVLPSPQATPLSEVVMRRKRARH</sequence>
<dbReference type="PROSITE" id="PS51425">
    <property type="entry name" value="SCD"/>
    <property type="match status" value="1"/>
</dbReference>
<name>F8NSF3_SERL9</name>
<dbReference type="GO" id="GO:0005634">
    <property type="term" value="C:nucleus"/>
    <property type="evidence" value="ECO:0007669"/>
    <property type="project" value="TreeGrafter"/>
</dbReference>
<dbReference type="InterPro" id="IPR020839">
    <property type="entry name" value="SCD"/>
</dbReference>
<dbReference type="GO" id="GO:0007062">
    <property type="term" value="P:sister chromatid cohesion"/>
    <property type="evidence" value="ECO:0007669"/>
    <property type="project" value="UniProtKB-ARBA"/>
</dbReference>
<dbReference type="InterPro" id="IPR011989">
    <property type="entry name" value="ARM-like"/>
</dbReference>
<dbReference type="Pfam" id="PF08514">
    <property type="entry name" value="STAG"/>
    <property type="match status" value="1"/>
</dbReference>
<feature type="compositionally biased region" description="Basic and acidic residues" evidence="1">
    <location>
        <begin position="1"/>
        <end position="10"/>
    </location>
</feature>
<organism>
    <name type="scientific">Serpula lacrymans var. lacrymans (strain S7.9)</name>
    <name type="common">Dry rot fungus</name>
    <dbReference type="NCBI Taxonomy" id="578457"/>
    <lineage>
        <taxon>Eukaryota</taxon>
        <taxon>Fungi</taxon>
        <taxon>Dikarya</taxon>
        <taxon>Basidiomycota</taxon>
        <taxon>Agaricomycotina</taxon>
        <taxon>Agaricomycetes</taxon>
        <taxon>Agaricomycetidae</taxon>
        <taxon>Boletales</taxon>
        <taxon>Coniophorineae</taxon>
        <taxon>Serpulaceae</taxon>
        <taxon>Serpula</taxon>
    </lineage>
</organism>
<dbReference type="GO" id="GO:0008278">
    <property type="term" value="C:cohesin complex"/>
    <property type="evidence" value="ECO:0007669"/>
    <property type="project" value="TreeGrafter"/>
</dbReference>
<dbReference type="InterPro" id="IPR039662">
    <property type="entry name" value="Cohesin_Scc3/SA"/>
</dbReference>
<evidence type="ECO:0000313" key="3">
    <source>
        <dbReference type="EMBL" id="EGO26931.1"/>
    </source>
</evidence>
<dbReference type="KEGG" id="sla:SERLADRAFT_448046"/>
<dbReference type="InterPro" id="IPR013721">
    <property type="entry name" value="STAG"/>
</dbReference>